<dbReference type="EC" id="6.1.1.17" evidence="8"/>
<evidence type="ECO:0000256" key="5">
    <source>
        <dbReference type="ARBA" id="ARBA00022840"/>
    </source>
</evidence>
<evidence type="ECO:0000256" key="7">
    <source>
        <dbReference type="ARBA" id="ARBA00023146"/>
    </source>
</evidence>
<dbReference type="Gene3D" id="3.40.50.620">
    <property type="entry name" value="HUPs"/>
    <property type="match status" value="1"/>
</dbReference>
<comment type="caution">
    <text evidence="8">Lacks conserved residue(s) required for the propagation of feature annotation.</text>
</comment>
<accession>S9S988</accession>
<dbReference type="InterPro" id="IPR001412">
    <property type="entry name" value="aa-tRNA-synth_I_CS"/>
</dbReference>
<keyword evidence="3 8" id="KW-0436">Ligase</keyword>
<feature type="binding site" evidence="8">
    <location>
        <position position="242"/>
    </location>
    <ligand>
        <name>ATP</name>
        <dbReference type="ChEBI" id="CHEBI:30616"/>
    </ligand>
</feature>
<dbReference type="InterPro" id="IPR049940">
    <property type="entry name" value="GluQ/Sye"/>
</dbReference>
<dbReference type="GO" id="GO:0006424">
    <property type="term" value="P:glutamyl-tRNA aminoacylation"/>
    <property type="evidence" value="ECO:0007669"/>
    <property type="project" value="UniProtKB-UniRule"/>
</dbReference>
<dbReference type="InterPro" id="IPR000924">
    <property type="entry name" value="Glu/Gln-tRNA-synth"/>
</dbReference>
<keyword evidence="2 8" id="KW-0963">Cytoplasm</keyword>
<dbReference type="SUPFAM" id="SSF52374">
    <property type="entry name" value="Nucleotidylyl transferase"/>
    <property type="match status" value="1"/>
</dbReference>
<comment type="similarity">
    <text evidence="1 8">Belongs to the class-I aminoacyl-tRNA synthetase family. Glutamate--tRNA ligase type 1 subfamily.</text>
</comment>
<evidence type="ECO:0000256" key="3">
    <source>
        <dbReference type="ARBA" id="ARBA00022598"/>
    </source>
</evidence>
<dbReference type="HAMAP" id="MF_00022">
    <property type="entry name" value="Glu_tRNA_synth_type1"/>
    <property type="match status" value="1"/>
</dbReference>
<evidence type="ECO:0000256" key="8">
    <source>
        <dbReference type="HAMAP-Rule" id="MF_00022"/>
    </source>
</evidence>
<dbReference type="PRINTS" id="PR00987">
    <property type="entry name" value="TRNASYNTHGLU"/>
</dbReference>
<dbReference type="CDD" id="cd00808">
    <property type="entry name" value="GluRS_core"/>
    <property type="match status" value="1"/>
</dbReference>
<sequence>MTVTRFAPSPTGHIHVGNLRTALFNYLIARKAGGTFILRIDDTDPERSKEEYVDGIKRDLEWLGLTWDRIERQSERLDRYSAAADKLREMGRFYEAFETPTELDLKRRKQLNMGRPPVYDRAALALSEDEKAALRAERGAGHWRFKLDQERIVWQDGILGEISIDAASVSDPVLIRGDGQVLYTLASVVDDTEMGVTHVVRGSDHVTNTATQIQMIEALGGQVPQFAHHSLLTGPAGESLSKRLGVLSLRDLREAGVEPEALLSLMARLGSSQPVELRMSMDEIAEGFELSQFGSAPTKFDVNDLYPLTARKLHALPFEAVADEIAALGVPEDKAGLFWSVTRENITTRKDLAGWWELYCDGAEPVVAEEDREFVAQAMTLLPEGPFDRETWGNWTKAVKEATGRKGKGLFMPLRKALTGRERGPEMADVMPLLQTVPARKLAEG</sequence>
<evidence type="ECO:0000256" key="2">
    <source>
        <dbReference type="ARBA" id="ARBA00022490"/>
    </source>
</evidence>
<evidence type="ECO:0000259" key="10">
    <source>
        <dbReference type="Pfam" id="PF19269"/>
    </source>
</evidence>
<dbReference type="PANTHER" id="PTHR43311">
    <property type="entry name" value="GLUTAMATE--TRNA LIGASE"/>
    <property type="match status" value="1"/>
</dbReference>
<dbReference type="NCBIfam" id="TIGR00464">
    <property type="entry name" value="gltX_bact"/>
    <property type="match status" value="1"/>
</dbReference>
<dbReference type="RefSeq" id="WP_020043561.1">
    <property type="nucleotide sequence ID" value="NZ_KE557275.1"/>
</dbReference>
<dbReference type="GO" id="GO:0008270">
    <property type="term" value="F:zinc ion binding"/>
    <property type="evidence" value="ECO:0007669"/>
    <property type="project" value="InterPro"/>
</dbReference>
<dbReference type="OrthoDB" id="9807503at2"/>
<keyword evidence="6 8" id="KW-0648">Protein biosynthesis</keyword>
<keyword evidence="5 8" id="KW-0067">ATP-binding</keyword>
<organism evidence="11 12">
    <name type="scientific">Salipiger mucosus DSM 16094</name>
    <dbReference type="NCBI Taxonomy" id="1123237"/>
    <lineage>
        <taxon>Bacteria</taxon>
        <taxon>Pseudomonadati</taxon>
        <taxon>Pseudomonadota</taxon>
        <taxon>Alphaproteobacteria</taxon>
        <taxon>Rhodobacterales</taxon>
        <taxon>Roseobacteraceae</taxon>
        <taxon>Salipiger</taxon>
    </lineage>
</organism>
<comment type="subunit">
    <text evidence="8">Monomer.</text>
</comment>
<dbReference type="InterPro" id="IPR045462">
    <property type="entry name" value="aa-tRNA-synth_I_cd-bd"/>
</dbReference>
<dbReference type="Gene3D" id="1.10.10.350">
    <property type="match status" value="1"/>
</dbReference>
<dbReference type="InterPro" id="IPR033910">
    <property type="entry name" value="GluRS_core"/>
</dbReference>
<name>S9S988_9RHOB</name>
<evidence type="ECO:0000313" key="11">
    <source>
        <dbReference type="EMBL" id="EPX82834.1"/>
    </source>
</evidence>
<evidence type="ECO:0000256" key="1">
    <source>
        <dbReference type="ARBA" id="ARBA00007894"/>
    </source>
</evidence>
<reference evidence="12" key="1">
    <citation type="journal article" date="2014" name="Stand. Genomic Sci.">
        <title>Genome sequence of the exopolysaccharide-producing Salipiger mucosus type strain (DSM 16094(T)), a moderately halophilic member of the Roseobacter clade.</title>
        <authorList>
            <person name="Riedel T."/>
            <person name="Spring S."/>
            <person name="Fiebig A."/>
            <person name="Petersen J."/>
            <person name="Kyrpides N.C."/>
            <person name="Goker M."/>
            <person name="Klenk H.P."/>
        </authorList>
    </citation>
    <scope>NUCLEOTIDE SEQUENCE [LARGE SCALE GENOMIC DNA]</scope>
    <source>
        <strain evidence="12">DSM 16094</strain>
    </source>
</reference>
<feature type="domain" description="Glutamyl/glutaminyl-tRNA synthetase class Ib catalytic" evidence="9">
    <location>
        <begin position="3"/>
        <end position="305"/>
    </location>
</feature>
<dbReference type="STRING" id="1123237.Salmuc_05187"/>
<dbReference type="Pfam" id="PF19269">
    <property type="entry name" value="Anticodon_2"/>
    <property type="match status" value="1"/>
</dbReference>
<dbReference type="GO" id="GO:0005829">
    <property type="term" value="C:cytosol"/>
    <property type="evidence" value="ECO:0007669"/>
    <property type="project" value="TreeGrafter"/>
</dbReference>
<keyword evidence="7 8" id="KW-0030">Aminoacyl-tRNA synthetase</keyword>
<feature type="short sequence motif" description="'KMSKS' region" evidence="8">
    <location>
        <begin position="239"/>
        <end position="243"/>
    </location>
</feature>
<dbReference type="HOGENOM" id="CLU_015768_6_1_5"/>
<keyword evidence="4 8" id="KW-0547">Nucleotide-binding</keyword>
<gene>
    <name evidence="8" type="primary">gltX</name>
    <name evidence="11" type="ORF">Salmuc_05187</name>
</gene>
<dbReference type="InterPro" id="IPR004527">
    <property type="entry name" value="Glu-tRNA-ligase_bac/mito"/>
</dbReference>
<keyword evidence="12" id="KW-1185">Reference proteome</keyword>
<evidence type="ECO:0000256" key="6">
    <source>
        <dbReference type="ARBA" id="ARBA00022917"/>
    </source>
</evidence>
<comment type="function">
    <text evidence="8">Catalyzes the attachment of glutamate to tRNA(Glu) in a two-step reaction: glutamate is first activated by ATP to form Glu-AMP and then transferred to the acceptor end of tRNA(Glu).</text>
</comment>
<dbReference type="GO" id="GO:0004818">
    <property type="term" value="F:glutamate-tRNA ligase activity"/>
    <property type="evidence" value="ECO:0007669"/>
    <property type="project" value="UniProtKB-UniRule"/>
</dbReference>
<dbReference type="PROSITE" id="PS00178">
    <property type="entry name" value="AA_TRNA_LIGASE_I"/>
    <property type="match status" value="1"/>
</dbReference>
<dbReference type="Proteomes" id="UP000015347">
    <property type="component" value="Unassembled WGS sequence"/>
</dbReference>
<dbReference type="SUPFAM" id="SSF48163">
    <property type="entry name" value="An anticodon-binding domain of class I aminoacyl-tRNA synthetases"/>
    <property type="match status" value="1"/>
</dbReference>
<dbReference type="eggNOG" id="COG0008">
    <property type="taxonomic scope" value="Bacteria"/>
</dbReference>
<dbReference type="EMBL" id="APVH01000019">
    <property type="protein sequence ID" value="EPX82834.1"/>
    <property type="molecule type" value="Genomic_DNA"/>
</dbReference>
<dbReference type="InterPro" id="IPR008925">
    <property type="entry name" value="aa_tRNA-synth_I_cd-bd_sf"/>
</dbReference>
<dbReference type="GO" id="GO:0000049">
    <property type="term" value="F:tRNA binding"/>
    <property type="evidence" value="ECO:0007669"/>
    <property type="project" value="InterPro"/>
</dbReference>
<comment type="catalytic activity">
    <reaction evidence="8">
        <text>tRNA(Glu) + L-glutamate + ATP = L-glutamyl-tRNA(Glu) + AMP + diphosphate</text>
        <dbReference type="Rhea" id="RHEA:23540"/>
        <dbReference type="Rhea" id="RHEA-COMP:9663"/>
        <dbReference type="Rhea" id="RHEA-COMP:9680"/>
        <dbReference type="ChEBI" id="CHEBI:29985"/>
        <dbReference type="ChEBI" id="CHEBI:30616"/>
        <dbReference type="ChEBI" id="CHEBI:33019"/>
        <dbReference type="ChEBI" id="CHEBI:78442"/>
        <dbReference type="ChEBI" id="CHEBI:78520"/>
        <dbReference type="ChEBI" id="CHEBI:456215"/>
        <dbReference type="EC" id="6.1.1.17"/>
    </reaction>
</comment>
<comment type="subcellular location">
    <subcellularLocation>
        <location evidence="8">Cytoplasm</location>
    </subcellularLocation>
</comment>
<dbReference type="InterPro" id="IPR014729">
    <property type="entry name" value="Rossmann-like_a/b/a_fold"/>
</dbReference>
<proteinExistence type="inferred from homology"/>
<dbReference type="AlphaFoldDB" id="S9S988"/>
<evidence type="ECO:0000259" key="9">
    <source>
        <dbReference type="Pfam" id="PF00749"/>
    </source>
</evidence>
<protein>
    <recommendedName>
        <fullName evidence="8">Glutamate--tRNA ligase</fullName>
        <ecNumber evidence="8">6.1.1.17</ecNumber>
    </recommendedName>
    <alternativeName>
        <fullName evidence="8">Glutamyl-tRNA synthetase</fullName>
        <shortName evidence="8">GluRS</shortName>
    </alternativeName>
</protein>
<feature type="short sequence motif" description="'HIGH' region" evidence="8">
    <location>
        <begin position="8"/>
        <end position="18"/>
    </location>
</feature>
<dbReference type="InterPro" id="IPR020751">
    <property type="entry name" value="aa-tRNA-synth_I_codon-bd_sub2"/>
</dbReference>
<dbReference type="InterPro" id="IPR020058">
    <property type="entry name" value="Glu/Gln-tRNA-synth_Ib_cat-dom"/>
</dbReference>
<dbReference type="PANTHER" id="PTHR43311:SF2">
    <property type="entry name" value="GLUTAMATE--TRNA LIGASE, MITOCHONDRIAL-RELATED"/>
    <property type="match status" value="1"/>
</dbReference>
<dbReference type="GO" id="GO:0005524">
    <property type="term" value="F:ATP binding"/>
    <property type="evidence" value="ECO:0007669"/>
    <property type="project" value="UniProtKB-UniRule"/>
</dbReference>
<evidence type="ECO:0000256" key="4">
    <source>
        <dbReference type="ARBA" id="ARBA00022741"/>
    </source>
</evidence>
<evidence type="ECO:0000313" key="12">
    <source>
        <dbReference type="Proteomes" id="UP000015347"/>
    </source>
</evidence>
<dbReference type="Pfam" id="PF00749">
    <property type="entry name" value="tRNA-synt_1c"/>
    <property type="match status" value="1"/>
</dbReference>
<comment type="caution">
    <text evidence="11">The sequence shown here is derived from an EMBL/GenBank/DDBJ whole genome shotgun (WGS) entry which is preliminary data.</text>
</comment>
<feature type="domain" description="Aminoacyl-tRNA synthetase class I anticodon-binding" evidence="10">
    <location>
        <begin position="368"/>
        <end position="434"/>
    </location>
</feature>